<protein>
    <submittedName>
        <fullName evidence="1">Uncharacterized protein</fullName>
    </submittedName>
</protein>
<gene>
    <name evidence="1" type="ORF">HSEST_2640</name>
</gene>
<accession>A0A897NNQ1</accession>
<sequence>MIGSDGETLFSRIFALGAGKMTSHGAIETTPARVHAFTATGVSHAWRYDPELPVEFDCEPKDIGLTLYRDNTIEPWYDC</sequence>
<reference evidence="1 2" key="1">
    <citation type="submission" date="2020-11" db="EMBL/GenBank/DDBJ databases">
        <title>Carbohydrate-dependent, anaerobic sulfur respiration: A novel catabolism in halophilic archaea.</title>
        <authorList>
            <person name="Sorokin D.Y."/>
            <person name="Messina E."/>
            <person name="Smedile F."/>
            <person name="La Cono V."/>
            <person name="Hallsworth J.E."/>
            <person name="Yakimov M.M."/>
        </authorList>
    </citation>
    <scope>NUCLEOTIDE SEQUENCE [LARGE SCALE GENOMIC DNA]</scope>
    <source>
        <strain evidence="1 2">HSR-Est</strain>
    </source>
</reference>
<evidence type="ECO:0000313" key="1">
    <source>
        <dbReference type="EMBL" id="QSG16150.1"/>
    </source>
</evidence>
<keyword evidence="2" id="KW-1185">Reference proteome</keyword>
<dbReference type="AlphaFoldDB" id="A0A897NNQ1"/>
<organism evidence="1 2">
    <name type="scientific">Halapricum desulfuricans</name>
    <dbReference type="NCBI Taxonomy" id="2841257"/>
    <lineage>
        <taxon>Archaea</taxon>
        <taxon>Methanobacteriati</taxon>
        <taxon>Methanobacteriota</taxon>
        <taxon>Stenosarchaea group</taxon>
        <taxon>Halobacteria</taxon>
        <taxon>Halobacteriales</taxon>
        <taxon>Haloarculaceae</taxon>
        <taxon>Halapricum</taxon>
    </lineage>
</organism>
<dbReference type="EMBL" id="CP064791">
    <property type="protein sequence ID" value="QSG16150.1"/>
    <property type="molecule type" value="Genomic_DNA"/>
</dbReference>
<dbReference type="Proteomes" id="UP000663292">
    <property type="component" value="Chromosome"/>
</dbReference>
<evidence type="ECO:0000313" key="2">
    <source>
        <dbReference type="Proteomes" id="UP000663292"/>
    </source>
</evidence>
<name>A0A897NNQ1_9EURY</name>
<proteinExistence type="predicted"/>